<evidence type="ECO:0000256" key="9">
    <source>
        <dbReference type="ARBA" id="ARBA00023316"/>
    </source>
</evidence>
<name>A0A1Q3DXI9_LENED</name>
<comment type="similarity">
    <text evidence="2 10">Belongs to the glycosyl hydrolase 28 family.</text>
</comment>
<accession>A0A1Q3DXI9</accession>
<keyword evidence="8 10" id="KW-0326">Glycosidase</keyword>
<dbReference type="GO" id="GO:0005576">
    <property type="term" value="C:extracellular region"/>
    <property type="evidence" value="ECO:0007669"/>
    <property type="project" value="UniProtKB-SubCell"/>
</dbReference>
<dbReference type="InterPro" id="IPR006626">
    <property type="entry name" value="PbH1"/>
</dbReference>
<evidence type="ECO:0000313" key="12">
    <source>
        <dbReference type="Proteomes" id="UP000188533"/>
    </source>
</evidence>
<keyword evidence="11" id="KW-0456">Lyase</keyword>
<dbReference type="EMBL" id="BDGU01000017">
    <property type="protein sequence ID" value="GAV99727.1"/>
    <property type="molecule type" value="Genomic_DNA"/>
</dbReference>
<dbReference type="PANTHER" id="PTHR31736:SF8">
    <property type="entry name" value="PUTATIVE (AFU_ORTHOLOGUE AFUA_7G06410)-RELATED"/>
    <property type="match status" value="1"/>
</dbReference>
<evidence type="ECO:0000256" key="8">
    <source>
        <dbReference type="ARBA" id="ARBA00023295"/>
    </source>
</evidence>
<evidence type="ECO:0000256" key="4">
    <source>
        <dbReference type="ARBA" id="ARBA00022729"/>
    </source>
</evidence>
<dbReference type="GO" id="GO:0004650">
    <property type="term" value="F:polygalacturonase activity"/>
    <property type="evidence" value="ECO:0007669"/>
    <property type="project" value="InterPro"/>
</dbReference>
<keyword evidence="3" id="KW-0964">Secreted</keyword>
<evidence type="ECO:0000256" key="5">
    <source>
        <dbReference type="ARBA" id="ARBA00022737"/>
    </source>
</evidence>
<dbReference type="GO" id="GO:0016829">
    <property type="term" value="F:lyase activity"/>
    <property type="evidence" value="ECO:0007669"/>
    <property type="project" value="UniProtKB-KW"/>
</dbReference>
<dbReference type="InterPro" id="IPR000743">
    <property type="entry name" value="Glyco_hydro_28"/>
</dbReference>
<evidence type="ECO:0000256" key="7">
    <source>
        <dbReference type="ARBA" id="ARBA00023180"/>
    </source>
</evidence>
<protein>
    <submittedName>
        <fullName evidence="11">Pectin lyase-like protein</fullName>
    </submittedName>
</protein>
<keyword evidence="12" id="KW-1185">Reference proteome</keyword>
<dbReference type="SUPFAM" id="SSF51126">
    <property type="entry name" value="Pectin lyase-like"/>
    <property type="match status" value="1"/>
</dbReference>
<dbReference type="GO" id="GO:0071555">
    <property type="term" value="P:cell wall organization"/>
    <property type="evidence" value="ECO:0007669"/>
    <property type="project" value="UniProtKB-KW"/>
</dbReference>
<evidence type="ECO:0000313" key="11">
    <source>
        <dbReference type="EMBL" id="GAV99727.1"/>
    </source>
</evidence>
<dbReference type="STRING" id="5353.A0A1Q3DXI9"/>
<dbReference type="GO" id="GO:0045490">
    <property type="term" value="P:pectin catabolic process"/>
    <property type="evidence" value="ECO:0007669"/>
    <property type="project" value="UniProtKB-ARBA"/>
</dbReference>
<evidence type="ECO:0000256" key="1">
    <source>
        <dbReference type="ARBA" id="ARBA00004613"/>
    </source>
</evidence>
<dbReference type="PANTHER" id="PTHR31736">
    <property type="match status" value="1"/>
</dbReference>
<sequence>MRCGFDTVHLFKSSANFIDIFPSSPNIHPAILLLLRITTTSLLSLLLLSRLTQAIIDAFERCGRNSASSSKSRGRVVFTNTTYTVATVMNTTNLSNLDIDLQGTLSWDNSNLTYWLNNSLPVGYQNQTSAWLFGGEDIRWDGHGHGTLNGNGQVWYDFNNGTSNLIGRPHQITITGTKDSVFEGIRFIQSQMWTMTVIHSENILLENIYVNNTDTEHGPGFNYSLIVNTDGADTVYANNITFRGWTVENGDDSIAMKANSTNILIENCNFYTGLGVAIGSIGQYDGAFETIQNVTARNISITNMPFGAYVKTWTGISTGYPPNGGGGGLGFISNITFTDFTLHNATGIFLITQLWWILLDLIARVHRGRKVTGVENDSEVCTHAPTLHNPWGNMVCEDREDLETARTALD</sequence>
<keyword evidence="5" id="KW-0677">Repeat</keyword>
<comment type="caution">
    <text evidence="11">The sequence shown here is derived from an EMBL/GenBank/DDBJ whole genome shotgun (WGS) entry which is preliminary data.</text>
</comment>
<reference evidence="11 12" key="2">
    <citation type="submission" date="2017-02" db="EMBL/GenBank/DDBJ databases">
        <title>A genome survey and senescence transcriptome analysis in Lentinula edodes.</title>
        <authorList>
            <person name="Sakamoto Y."/>
            <person name="Nakade K."/>
            <person name="Sato S."/>
            <person name="Yoshida Y."/>
            <person name="Miyazaki K."/>
            <person name="Natsume S."/>
            <person name="Konno N."/>
        </authorList>
    </citation>
    <scope>NUCLEOTIDE SEQUENCE [LARGE SCALE GENOMIC DNA]</scope>
    <source>
        <strain evidence="11 12">NBRC 111202</strain>
    </source>
</reference>
<evidence type="ECO:0000256" key="10">
    <source>
        <dbReference type="RuleBase" id="RU361169"/>
    </source>
</evidence>
<dbReference type="Pfam" id="PF00295">
    <property type="entry name" value="Glyco_hydro_28"/>
    <property type="match status" value="1"/>
</dbReference>
<dbReference type="SMART" id="SM00710">
    <property type="entry name" value="PbH1"/>
    <property type="match status" value="5"/>
</dbReference>
<dbReference type="InterPro" id="IPR011050">
    <property type="entry name" value="Pectin_lyase_fold/virulence"/>
</dbReference>
<evidence type="ECO:0000256" key="6">
    <source>
        <dbReference type="ARBA" id="ARBA00022801"/>
    </source>
</evidence>
<proteinExistence type="inferred from homology"/>
<evidence type="ECO:0000256" key="2">
    <source>
        <dbReference type="ARBA" id="ARBA00008834"/>
    </source>
</evidence>
<reference evidence="11 12" key="1">
    <citation type="submission" date="2016-08" db="EMBL/GenBank/DDBJ databases">
        <authorList>
            <consortium name="Lentinula edodes genome sequencing consortium"/>
            <person name="Sakamoto Y."/>
            <person name="Nakade K."/>
            <person name="Sato S."/>
            <person name="Yoshida Y."/>
            <person name="Miyazaki K."/>
            <person name="Natsume S."/>
            <person name="Konno N."/>
        </authorList>
    </citation>
    <scope>NUCLEOTIDE SEQUENCE [LARGE SCALE GENOMIC DNA]</scope>
    <source>
        <strain evidence="11 12">NBRC 111202</strain>
    </source>
</reference>
<dbReference type="Proteomes" id="UP000188533">
    <property type="component" value="Unassembled WGS sequence"/>
</dbReference>
<keyword evidence="7" id="KW-0325">Glycoprotein</keyword>
<gene>
    <name evidence="11" type="ORF">LENED_001207</name>
</gene>
<dbReference type="InterPro" id="IPR012334">
    <property type="entry name" value="Pectin_lyas_fold"/>
</dbReference>
<dbReference type="AlphaFoldDB" id="A0A1Q3DXI9"/>
<dbReference type="Gene3D" id="2.160.20.10">
    <property type="entry name" value="Single-stranded right-handed beta-helix, Pectin lyase-like"/>
    <property type="match status" value="1"/>
</dbReference>
<organism evidence="11 12">
    <name type="scientific">Lentinula edodes</name>
    <name type="common">Shiitake mushroom</name>
    <name type="synonym">Lentinus edodes</name>
    <dbReference type="NCBI Taxonomy" id="5353"/>
    <lineage>
        <taxon>Eukaryota</taxon>
        <taxon>Fungi</taxon>
        <taxon>Dikarya</taxon>
        <taxon>Basidiomycota</taxon>
        <taxon>Agaricomycotina</taxon>
        <taxon>Agaricomycetes</taxon>
        <taxon>Agaricomycetidae</taxon>
        <taxon>Agaricales</taxon>
        <taxon>Marasmiineae</taxon>
        <taxon>Omphalotaceae</taxon>
        <taxon>Lentinula</taxon>
    </lineage>
</organism>
<keyword evidence="6 10" id="KW-0378">Hydrolase</keyword>
<evidence type="ECO:0000256" key="3">
    <source>
        <dbReference type="ARBA" id="ARBA00022525"/>
    </source>
</evidence>
<keyword evidence="4" id="KW-0732">Signal</keyword>
<keyword evidence="9" id="KW-0961">Cell wall biogenesis/degradation</keyword>
<comment type="subcellular location">
    <subcellularLocation>
        <location evidence="1">Secreted</location>
    </subcellularLocation>
</comment>